<feature type="transmembrane region" description="Helical" evidence="1">
    <location>
        <begin position="6"/>
        <end position="25"/>
    </location>
</feature>
<proteinExistence type="predicted"/>
<dbReference type="AlphaFoldDB" id="A0A9D1JYC8"/>
<dbReference type="EMBL" id="DVJQ01000021">
    <property type="protein sequence ID" value="HIS73883.1"/>
    <property type="molecule type" value="Genomic_DNA"/>
</dbReference>
<keyword evidence="1" id="KW-0472">Membrane</keyword>
<evidence type="ECO:0000313" key="2">
    <source>
        <dbReference type="EMBL" id="HIS73883.1"/>
    </source>
</evidence>
<evidence type="ECO:0000313" key="3">
    <source>
        <dbReference type="Proteomes" id="UP000886865"/>
    </source>
</evidence>
<keyword evidence="1" id="KW-1133">Transmembrane helix</keyword>
<sequence length="56" mass="6120">MKQAQSIIEFTLIVAFVLICISVFLSNFKMRGIEQQATFGVSEQGSSTVVVPPMTP</sequence>
<accession>A0A9D1JYC8</accession>
<comment type="caution">
    <text evidence="2">The sequence shown here is derived from an EMBL/GenBank/DDBJ whole genome shotgun (WGS) entry which is preliminary data.</text>
</comment>
<name>A0A9D1JYC8_9BACT</name>
<organism evidence="2 3">
    <name type="scientific">Candidatus Galligastranaerophilus intestinavium</name>
    <dbReference type="NCBI Taxonomy" id="2840836"/>
    <lineage>
        <taxon>Bacteria</taxon>
        <taxon>Candidatus Galligastranaerophilus</taxon>
    </lineage>
</organism>
<dbReference type="Proteomes" id="UP000886865">
    <property type="component" value="Unassembled WGS sequence"/>
</dbReference>
<keyword evidence="1" id="KW-0812">Transmembrane</keyword>
<gene>
    <name evidence="2" type="ORF">IAA86_02545</name>
</gene>
<reference evidence="2" key="1">
    <citation type="submission" date="2020-10" db="EMBL/GenBank/DDBJ databases">
        <authorList>
            <person name="Gilroy R."/>
        </authorList>
    </citation>
    <scope>NUCLEOTIDE SEQUENCE</scope>
    <source>
        <strain evidence="2">CHK152-2871</strain>
    </source>
</reference>
<protein>
    <submittedName>
        <fullName evidence="2">Uncharacterized protein</fullName>
    </submittedName>
</protein>
<reference evidence="2" key="2">
    <citation type="journal article" date="2021" name="PeerJ">
        <title>Extensive microbial diversity within the chicken gut microbiome revealed by metagenomics and culture.</title>
        <authorList>
            <person name="Gilroy R."/>
            <person name="Ravi A."/>
            <person name="Getino M."/>
            <person name="Pursley I."/>
            <person name="Horton D.L."/>
            <person name="Alikhan N.F."/>
            <person name="Baker D."/>
            <person name="Gharbi K."/>
            <person name="Hall N."/>
            <person name="Watson M."/>
            <person name="Adriaenssens E.M."/>
            <person name="Foster-Nyarko E."/>
            <person name="Jarju S."/>
            <person name="Secka A."/>
            <person name="Antonio M."/>
            <person name="Oren A."/>
            <person name="Chaudhuri R.R."/>
            <person name="La Ragione R."/>
            <person name="Hildebrand F."/>
            <person name="Pallen M.J."/>
        </authorList>
    </citation>
    <scope>NUCLEOTIDE SEQUENCE</scope>
    <source>
        <strain evidence="2">CHK152-2871</strain>
    </source>
</reference>
<evidence type="ECO:0000256" key="1">
    <source>
        <dbReference type="SAM" id="Phobius"/>
    </source>
</evidence>